<dbReference type="PIRSF" id="PIRSF037511">
    <property type="entry name" value="Transl_init_SUI1_pro"/>
    <property type="match status" value="1"/>
</dbReference>
<dbReference type="Proteomes" id="UP000035352">
    <property type="component" value="Chromosome"/>
</dbReference>
<comment type="similarity">
    <text evidence="1">Belongs to the SUI1 family.</text>
</comment>
<dbReference type="EMBL" id="CP011371">
    <property type="protein sequence ID" value="AKJ27443.1"/>
    <property type="molecule type" value="Genomic_DNA"/>
</dbReference>
<reference evidence="5 6" key="1">
    <citation type="submission" date="2015-05" db="EMBL/GenBank/DDBJ databases">
        <authorList>
            <person name="Tang B."/>
            <person name="Yu Y."/>
        </authorList>
    </citation>
    <scope>NUCLEOTIDE SEQUENCE [LARGE SCALE GENOMIC DNA]</scope>
    <source>
        <strain evidence="5 6">DSM 7029</strain>
    </source>
</reference>
<protein>
    <submittedName>
        <fullName evidence="5">Translation initiation factor SUI1</fullName>
    </submittedName>
</protein>
<dbReference type="OrthoDB" id="9792915at2"/>
<accession>A0A0G3BHH2</accession>
<dbReference type="SUPFAM" id="SSF55159">
    <property type="entry name" value="eIF1-like"/>
    <property type="match status" value="1"/>
</dbReference>
<dbReference type="Pfam" id="PF01253">
    <property type="entry name" value="SUI1"/>
    <property type="match status" value="1"/>
</dbReference>
<evidence type="ECO:0000256" key="3">
    <source>
        <dbReference type="ARBA" id="ARBA00022917"/>
    </source>
</evidence>
<dbReference type="AlphaFoldDB" id="A0A0G3BHH2"/>
<gene>
    <name evidence="5" type="ORF">AAW51_0752</name>
</gene>
<feature type="domain" description="SUI1" evidence="4">
    <location>
        <begin position="49"/>
        <end position="115"/>
    </location>
</feature>
<dbReference type="InterPro" id="IPR036877">
    <property type="entry name" value="SUI1_dom_sf"/>
</dbReference>
<dbReference type="CDD" id="cd11567">
    <property type="entry name" value="YciH_like"/>
    <property type="match status" value="1"/>
</dbReference>
<dbReference type="PANTHER" id="PTHR12789">
    <property type="entry name" value="DENSITY-REGULATED PROTEIN HOMOLOG"/>
    <property type="match status" value="1"/>
</dbReference>
<dbReference type="KEGG" id="pbh:AAW51_0752"/>
<name>A0A0G3BHH2_9BURK</name>
<evidence type="ECO:0000313" key="5">
    <source>
        <dbReference type="EMBL" id="AKJ27443.1"/>
    </source>
</evidence>
<dbReference type="STRING" id="413882.AAW51_0752"/>
<dbReference type="InterPro" id="IPR050318">
    <property type="entry name" value="DENR/SUI1_TIF"/>
</dbReference>
<dbReference type="GO" id="GO:0003743">
    <property type="term" value="F:translation initiation factor activity"/>
    <property type="evidence" value="ECO:0007669"/>
    <property type="project" value="UniProtKB-KW"/>
</dbReference>
<evidence type="ECO:0000313" key="6">
    <source>
        <dbReference type="Proteomes" id="UP000035352"/>
    </source>
</evidence>
<keyword evidence="5" id="KW-0396">Initiation factor</keyword>
<dbReference type="RefSeq" id="WP_047193541.1">
    <property type="nucleotide sequence ID" value="NZ_CP011371.1"/>
</dbReference>
<dbReference type="PATRIC" id="fig|413882.6.peg.797"/>
<dbReference type="NCBIfam" id="NF005297">
    <property type="entry name" value="PRK06824.1"/>
    <property type="match status" value="1"/>
</dbReference>
<keyword evidence="2" id="KW-0810">Translation regulation</keyword>
<dbReference type="PROSITE" id="PS50296">
    <property type="entry name" value="SUI1"/>
    <property type="match status" value="1"/>
</dbReference>
<sequence>MNPPDRAASRLVYSTDGGRICPDCGKPRTACVCAAAKQQAVPAGDGVVRVSRETKGRGGKAVTVVRGVALPAAALSELGKRLKAGCGSGGTVKEGVIEVQGDHADRVIEQLRREGWTVKRAGG</sequence>
<evidence type="ECO:0000256" key="1">
    <source>
        <dbReference type="ARBA" id="ARBA00005422"/>
    </source>
</evidence>
<keyword evidence="3" id="KW-0648">Protein biosynthesis</keyword>
<dbReference type="GO" id="GO:0001731">
    <property type="term" value="P:formation of translation preinitiation complex"/>
    <property type="evidence" value="ECO:0007669"/>
    <property type="project" value="TreeGrafter"/>
</dbReference>
<dbReference type="Gene3D" id="3.30.780.10">
    <property type="entry name" value="SUI1-like domain"/>
    <property type="match status" value="1"/>
</dbReference>
<evidence type="ECO:0000259" key="4">
    <source>
        <dbReference type="PROSITE" id="PS50296"/>
    </source>
</evidence>
<dbReference type="GO" id="GO:0006417">
    <property type="term" value="P:regulation of translation"/>
    <property type="evidence" value="ECO:0007669"/>
    <property type="project" value="UniProtKB-KW"/>
</dbReference>
<dbReference type="InterPro" id="IPR005872">
    <property type="entry name" value="SUI1_arc_bac"/>
</dbReference>
<dbReference type="GO" id="GO:0003729">
    <property type="term" value="F:mRNA binding"/>
    <property type="evidence" value="ECO:0007669"/>
    <property type="project" value="TreeGrafter"/>
</dbReference>
<organism evidence="5 6">
    <name type="scientific">Caldimonas brevitalea</name>
    <dbReference type="NCBI Taxonomy" id="413882"/>
    <lineage>
        <taxon>Bacteria</taxon>
        <taxon>Pseudomonadati</taxon>
        <taxon>Pseudomonadota</taxon>
        <taxon>Betaproteobacteria</taxon>
        <taxon>Burkholderiales</taxon>
        <taxon>Sphaerotilaceae</taxon>
        <taxon>Caldimonas</taxon>
    </lineage>
</organism>
<dbReference type="GO" id="GO:0002188">
    <property type="term" value="P:translation reinitiation"/>
    <property type="evidence" value="ECO:0007669"/>
    <property type="project" value="TreeGrafter"/>
</dbReference>
<dbReference type="PANTHER" id="PTHR12789:SF0">
    <property type="entry name" value="DENSITY-REGULATED PROTEIN"/>
    <property type="match status" value="1"/>
</dbReference>
<proteinExistence type="inferred from homology"/>
<dbReference type="InterPro" id="IPR001950">
    <property type="entry name" value="SUI1"/>
</dbReference>
<keyword evidence="6" id="KW-1185">Reference proteome</keyword>
<evidence type="ECO:0000256" key="2">
    <source>
        <dbReference type="ARBA" id="ARBA00022845"/>
    </source>
</evidence>